<dbReference type="RefSeq" id="WP_288195470.1">
    <property type="nucleotide sequence ID" value="NZ_LT608334.1"/>
</dbReference>
<name>A0A212KY60_9HYPH</name>
<protein>
    <submittedName>
        <fullName evidence="1">Putative RNA polymerase, sigma-24 subunit, ECF subfamily</fullName>
    </submittedName>
</protein>
<evidence type="ECO:0000313" key="1">
    <source>
        <dbReference type="EMBL" id="SCM70203.1"/>
    </source>
</evidence>
<proteinExistence type="predicted"/>
<reference evidence="1" key="1">
    <citation type="submission" date="2016-08" db="EMBL/GenBank/DDBJ databases">
        <authorList>
            <person name="Seilhamer J.J."/>
        </authorList>
    </citation>
    <scope>NUCLEOTIDE SEQUENCE</scope>
    <source>
        <strain evidence="1">86</strain>
    </source>
</reference>
<dbReference type="EMBL" id="FMJD01000001">
    <property type="protein sequence ID" value="SCM70203.1"/>
    <property type="molecule type" value="Genomic_DNA"/>
</dbReference>
<accession>A0A212KY60</accession>
<dbReference type="AlphaFoldDB" id="A0A212KY60"/>
<organism evidence="1">
    <name type="scientific">uncultured Pleomorphomonas sp</name>
    <dbReference type="NCBI Taxonomy" id="442121"/>
    <lineage>
        <taxon>Bacteria</taxon>
        <taxon>Pseudomonadati</taxon>
        <taxon>Pseudomonadota</taxon>
        <taxon>Alphaproteobacteria</taxon>
        <taxon>Hyphomicrobiales</taxon>
        <taxon>Pleomorphomonadaceae</taxon>
        <taxon>Pleomorphomonas</taxon>
        <taxon>environmental samples</taxon>
    </lineage>
</organism>
<gene>
    <name evidence="1" type="ORF">KL86PLE_10074</name>
</gene>
<sequence length="261" mass="29820">MARPLNKKLDEGGFYTRRPEIEACIDEALKQSTETVLRRAAIRNVRDPDYMPMECLLHLMREARLGKDKSMEGKLYVLFMSRCEARLKRAIPDGSRTDAADLRDEVMFKFNVMFARVGTNEDATALDYYEVSFNQAFQFLWWKQVRKDNARKNILVDIGQEKDEDGRPLDEENTLAKLSEAARSPARQDNFVYLAQVGKFLTTLSPADRETIRLVLIEGHTIESDDPDEVTAAKILGVGRRAINKRLAKVAAALKKFQQES</sequence>